<dbReference type="NCBIfam" id="TIGR00350">
    <property type="entry name" value="lytR_cpsA_psr"/>
    <property type="match status" value="1"/>
</dbReference>
<protein>
    <submittedName>
        <fullName evidence="3">LCP family protein required for cell wall assembly</fullName>
    </submittedName>
</protein>
<proteinExistence type="inferred from homology"/>
<dbReference type="InterPro" id="IPR004474">
    <property type="entry name" value="LytR_CpsA_psr"/>
</dbReference>
<comment type="caution">
    <text evidence="3">The sequence shown here is derived from an EMBL/GenBank/DDBJ whole genome shotgun (WGS) entry which is preliminary data.</text>
</comment>
<dbReference type="PANTHER" id="PTHR33392">
    <property type="entry name" value="POLYISOPRENYL-TEICHOIC ACID--PEPTIDOGLYCAN TEICHOIC ACID TRANSFERASE TAGU"/>
    <property type="match status" value="1"/>
</dbReference>
<evidence type="ECO:0000313" key="3">
    <source>
        <dbReference type="EMBL" id="MBB4700739.1"/>
    </source>
</evidence>
<dbReference type="AlphaFoldDB" id="A0A7W7D5L4"/>
<dbReference type="InterPro" id="IPR050922">
    <property type="entry name" value="LytR/CpsA/Psr_CW_biosynth"/>
</dbReference>
<evidence type="ECO:0000259" key="2">
    <source>
        <dbReference type="Pfam" id="PF03816"/>
    </source>
</evidence>
<dbReference type="PANTHER" id="PTHR33392:SF6">
    <property type="entry name" value="POLYISOPRENYL-TEICHOIC ACID--PEPTIDOGLYCAN TEICHOIC ACID TRANSFERASE TAGU"/>
    <property type="match status" value="1"/>
</dbReference>
<evidence type="ECO:0000313" key="4">
    <source>
        <dbReference type="Proteomes" id="UP000542210"/>
    </source>
</evidence>
<dbReference type="Pfam" id="PF03816">
    <property type="entry name" value="LytR_cpsA_psr"/>
    <property type="match status" value="1"/>
</dbReference>
<dbReference type="RefSeq" id="WP_184879276.1">
    <property type="nucleotide sequence ID" value="NZ_BOOV01000038.1"/>
</dbReference>
<sequence length="190" mass="20251">MLSDAFATAGMPCLWKTVEAVTRVRVDHTVQISSTAFTKLVDELGGVELTLPRTVHDPKSGLRLPAGRSLLDGEEALAYTRSGSAPGGDSARARAQRRQQVMAALLKKAGERLAEPARLLTFLKKASGLVATDTGLNPQKISAIALEIAQARPASVHSLPVPVRPSSTGSGHLELSHPAADRLFRRFADR</sequence>
<organism evidence="3 4">
    <name type="scientific">Sphaerisporangium siamense</name>
    <dbReference type="NCBI Taxonomy" id="795645"/>
    <lineage>
        <taxon>Bacteria</taxon>
        <taxon>Bacillati</taxon>
        <taxon>Actinomycetota</taxon>
        <taxon>Actinomycetes</taxon>
        <taxon>Streptosporangiales</taxon>
        <taxon>Streptosporangiaceae</taxon>
        <taxon>Sphaerisporangium</taxon>
    </lineage>
</organism>
<feature type="domain" description="Cell envelope-related transcriptional attenuator" evidence="2">
    <location>
        <begin position="3"/>
        <end position="109"/>
    </location>
</feature>
<dbReference type="Proteomes" id="UP000542210">
    <property type="component" value="Unassembled WGS sequence"/>
</dbReference>
<keyword evidence="4" id="KW-1185">Reference proteome</keyword>
<evidence type="ECO:0000256" key="1">
    <source>
        <dbReference type="ARBA" id="ARBA00006068"/>
    </source>
</evidence>
<accession>A0A7W7D5L4</accession>
<dbReference type="Gene3D" id="3.40.630.190">
    <property type="entry name" value="LCP protein"/>
    <property type="match status" value="1"/>
</dbReference>
<reference evidence="3 4" key="1">
    <citation type="submission" date="2020-08" db="EMBL/GenBank/DDBJ databases">
        <title>Sequencing the genomes of 1000 actinobacteria strains.</title>
        <authorList>
            <person name="Klenk H.-P."/>
        </authorList>
    </citation>
    <scope>NUCLEOTIDE SEQUENCE [LARGE SCALE GENOMIC DNA]</scope>
    <source>
        <strain evidence="3 4">DSM 45784</strain>
    </source>
</reference>
<name>A0A7W7D5L4_9ACTN</name>
<gene>
    <name evidence="3" type="ORF">BJ982_002283</name>
</gene>
<dbReference type="EMBL" id="JACHND010000001">
    <property type="protein sequence ID" value="MBB4700739.1"/>
    <property type="molecule type" value="Genomic_DNA"/>
</dbReference>
<comment type="similarity">
    <text evidence="1">Belongs to the LytR/CpsA/Psr (LCP) family.</text>
</comment>